<dbReference type="InterPro" id="IPR037523">
    <property type="entry name" value="VOC_core"/>
</dbReference>
<organism evidence="2 3">
    <name type="scientific">Rhodococcus parequi</name>
    <dbReference type="NCBI Taxonomy" id="3137122"/>
    <lineage>
        <taxon>Bacteria</taxon>
        <taxon>Bacillati</taxon>
        <taxon>Actinomycetota</taxon>
        <taxon>Actinomycetes</taxon>
        <taxon>Mycobacteriales</taxon>
        <taxon>Nocardiaceae</taxon>
        <taxon>Rhodococcus</taxon>
    </lineage>
</organism>
<name>A0ABW9FH63_9NOCA</name>
<evidence type="ECO:0000313" key="2">
    <source>
        <dbReference type="EMBL" id="MFM1724488.1"/>
    </source>
</evidence>
<dbReference type="Gene3D" id="3.10.180.10">
    <property type="entry name" value="2,3-Dihydroxybiphenyl 1,2-Dioxygenase, domain 1"/>
    <property type="match status" value="1"/>
</dbReference>
<dbReference type="InterPro" id="IPR029068">
    <property type="entry name" value="Glyas_Bleomycin-R_OHBP_Dase"/>
</dbReference>
<dbReference type="Proteomes" id="UP001629745">
    <property type="component" value="Unassembled WGS sequence"/>
</dbReference>
<dbReference type="SUPFAM" id="SSF54593">
    <property type="entry name" value="Glyoxalase/Bleomycin resistance protein/Dihydroxybiphenyl dioxygenase"/>
    <property type="match status" value="1"/>
</dbReference>
<feature type="domain" description="VOC" evidence="1">
    <location>
        <begin position="15"/>
        <end position="146"/>
    </location>
</feature>
<dbReference type="RefSeq" id="WP_420165014.1">
    <property type="nucleotide sequence ID" value="NZ_JBDLNV010000004.1"/>
</dbReference>
<evidence type="ECO:0000259" key="1">
    <source>
        <dbReference type="PROSITE" id="PS51819"/>
    </source>
</evidence>
<accession>A0ABW9FH63</accession>
<evidence type="ECO:0000313" key="3">
    <source>
        <dbReference type="Proteomes" id="UP001629745"/>
    </source>
</evidence>
<dbReference type="PROSITE" id="PS51819">
    <property type="entry name" value="VOC"/>
    <property type="match status" value="1"/>
</dbReference>
<dbReference type="Pfam" id="PF13669">
    <property type="entry name" value="Glyoxalase_4"/>
    <property type="match status" value="1"/>
</dbReference>
<reference evidence="2 3" key="1">
    <citation type="submission" date="2023-11" db="EMBL/GenBank/DDBJ databases">
        <authorList>
            <person name="Val-Calvo J."/>
            <person name="Scortti M."/>
            <person name="Vazquez-Boland J."/>
        </authorList>
    </citation>
    <scope>NUCLEOTIDE SEQUENCE [LARGE SCALE GENOMIC DNA]</scope>
    <source>
        <strain evidence="2 3">PAM 2766</strain>
    </source>
</reference>
<dbReference type="EMBL" id="JBDLNV010000004">
    <property type="protein sequence ID" value="MFM1724488.1"/>
    <property type="molecule type" value="Genomic_DNA"/>
</dbReference>
<protein>
    <submittedName>
        <fullName evidence="2">VOC family protein</fullName>
    </submittedName>
</protein>
<sequence length="160" mass="17230">MGPFAVPEIDFGPGKLHHVGIVVPDSDAAVQHFEDLYGLPIRLLPESHYHCRIDGVAHSTVQRLGLSIEGPPHVELLREVPESTVWHSRSGVHHLGFVVDDLAAASAELERRGSPLWMGGLAGGQCPVGTAYHRDSLGLTIELLDAATAARLATRLNEAR</sequence>
<gene>
    <name evidence="2" type="ORF">ABEU20_003076</name>
</gene>
<comment type="caution">
    <text evidence="2">The sequence shown here is derived from an EMBL/GenBank/DDBJ whole genome shotgun (WGS) entry which is preliminary data.</text>
</comment>
<keyword evidence="3" id="KW-1185">Reference proteome</keyword>
<proteinExistence type="predicted"/>